<proteinExistence type="predicted"/>
<dbReference type="AlphaFoldDB" id="A0A409VW83"/>
<reference evidence="1 2" key="1">
    <citation type="journal article" date="2018" name="Evol. Lett.">
        <title>Horizontal gene cluster transfer increased hallucinogenic mushroom diversity.</title>
        <authorList>
            <person name="Reynolds H.T."/>
            <person name="Vijayakumar V."/>
            <person name="Gluck-Thaler E."/>
            <person name="Korotkin H.B."/>
            <person name="Matheny P.B."/>
            <person name="Slot J.C."/>
        </authorList>
    </citation>
    <scope>NUCLEOTIDE SEQUENCE [LARGE SCALE GENOMIC DNA]</scope>
    <source>
        <strain evidence="1 2">2629</strain>
    </source>
</reference>
<sequence>MPEDASSIRQKVTQYYIDKVQKELEDTNPQVYVGDLPYLQRLPHFRNRTSNAADAHSGVAATVAATTQLPPLPPVLSRGAFTWKELLELDMF</sequence>
<dbReference type="EMBL" id="NHTK01005951">
    <property type="protein sequence ID" value="PPQ70509.1"/>
    <property type="molecule type" value="Genomic_DNA"/>
</dbReference>
<comment type="caution">
    <text evidence="1">The sequence shown here is derived from an EMBL/GenBank/DDBJ whole genome shotgun (WGS) entry which is preliminary data.</text>
</comment>
<evidence type="ECO:0000313" key="1">
    <source>
        <dbReference type="EMBL" id="PPQ70509.1"/>
    </source>
</evidence>
<name>A0A409VW83_9AGAR</name>
<dbReference type="STRING" id="181874.A0A409VW83"/>
<keyword evidence="2" id="KW-1185">Reference proteome</keyword>
<gene>
    <name evidence="1" type="ORF">CVT24_013279</name>
</gene>
<dbReference type="Proteomes" id="UP000284842">
    <property type="component" value="Unassembled WGS sequence"/>
</dbReference>
<feature type="non-terminal residue" evidence="1">
    <location>
        <position position="92"/>
    </location>
</feature>
<protein>
    <submittedName>
        <fullName evidence="1">Uncharacterized protein</fullName>
    </submittedName>
</protein>
<organism evidence="1 2">
    <name type="scientific">Panaeolus cyanescens</name>
    <dbReference type="NCBI Taxonomy" id="181874"/>
    <lineage>
        <taxon>Eukaryota</taxon>
        <taxon>Fungi</taxon>
        <taxon>Dikarya</taxon>
        <taxon>Basidiomycota</taxon>
        <taxon>Agaricomycotina</taxon>
        <taxon>Agaricomycetes</taxon>
        <taxon>Agaricomycetidae</taxon>
        <taxon>Agaricales</taxon>
        <taxon>Agaricineae</taxon>
        <taxon>Galeropsidaceae</taxon>
        <taxon>Panaeolus</taxon>
    </lineage>
</organism>
<accession>A0A409VW83</accession>
<evidence type="ECO:0000313" key="2">
    <source>
        <dbReference type="Proteomes" id="UP000284842"/>
    </source>
</evidence>
<dbReference type="InParanoid" id="A0A409VW83"/>